<evidence type="ECO:0000256" key="2">
    <source>
        <dbReference type="SAM" id="Phobius"/>
    </source>
</evidence>
<reference evidence="3 4" key="1">
    <citation type="journal article" date="2016" name="Nat. Commun.">
        <title>Thousands of microbial genomes shed light on interconnected biogeochemical processes in an aquifer system.</title>
        <authorList>
            <person name="Anantharaman K."/>
            <person name="Brown C.T."/>
            <person name="Hug L.A."/>
            <person name="Sharon I."/>
            <person name="Castelle C.J."/>
            <person name="Probst A.J."/>
            <person name="Thomas B.C."/>
            <person name="Singh A."/>
            <person name="Wilkins M.J."/>
            <person name="Karaoz U."/>
            <person name="Brodie E.L."/>
            <person name="Williams K.H."/>
            <person name="Hubbard S.S."/>
            <person name="Banfield J.F."/>
        </authorList>
    </citation>
    <scope>NUCLEOTIDE SEQUENCE [LARGE SCALE GENOMIC DNA]</scope>
</reference>
<keyword evidence="2" id="KW-0812">Transmembrane</keyword>
<dbReference type="InterPro" id="IPR023346">
    <property type="entry name" value="Lysozyme-like_dom_sf"/>
</dbReference>
<dbReference type="Gene3D" id="1.10.530.10">
    <property type="match status" value="1"/>
</dbReference>
<evidence type="ECO:0000313" key="4">
    <source>
        <dbReference type="Proteomes" id="UP000179106"/>
    </source>
</evidence>
<name>A0A1G2GU56_9BACT</name>
<evidence type="ECO:0000313" key="3">
    <source>
        <dbReference type="EMBL" id="OGZ53491.1"/>
    </source>
</evidence>
<feature type="coiled-coil region" evidence="1">
    <location>
        <begin position="77"/>
        <end position="160"/>
    </location>
</feature>
<evidence type="ECO:0000256" key="1">
    <source>
        <dbReference type="SAM" id="Coils"/>
    </source>
</evidence>
<keyword evidence="2" id="KW-0472">Membrane</keyword>
<gene>
    <name evidence="3" type="ORF">A3B25_02275</name>
</gene>
<dbReference type="Gene3D" id="6.10.250.3150">
    <property type="match status" value="1"/>
</dbReference>
<dbReference type="Proteomes" id="UP000179106">
    <property type="component" value="Unassembled WGS sequence"/>
</dbReference>
<dbReference type="SUPFAM" id="SSF53955">
    <property type="entry name" value="Lysozyme-like"/>
    <property type="match status" value="1"/>
</dbReference>
<organism evidence="3 4">
    <name type="scientific">Candidatus Ryanbacteria bacterium RIFCSPLOWO2_01_FULL_48_26</name>
    <dbReference type="NCBI Taxonomy" id="1802126"/>
    <lineage>
        <taxon>Bacteria</taxon>
        <taxon>Candidatus Ryaniibacteriota</taxon>
    </lineage>
</organism>
<proteinExistence type="predicted"/>
<sequence>MRKFLKPKVVSDISSRDRRAGKPDAFSSVPQRLNLGYQSVLRISLVAYSKFAVCMLAAIFLIAGSVNAPTFFTTASGAQTDDERKALENQLVQLEQQIDQYEGQVVGYQQQGKNLKGQITILNDKIAKLNLQIQAVNLTLGQLNKKIDETQGQIEVTEKNIEFRRGALGKLVQSLYENQRASFLEVFLKNPRLSDFFSNINNITIVQSNLRIAIEEITDLKNDLKDKEEQFSLARADAESVRAYQAAQKAQIDSTKQEKNKLLEVTKGQETLYQSLLKETKVTAAQIRSRIFQFLGGGELTFEDAYKYAKLASGATGIRPALLLAVLDRESALGQNVGKCNYKTAMSPSNQPLFLDIVRELGINPDIVTVSCANRDGVYGGAMGPAQFIPSTWNLYKNAIGKVTGHIPPSPWSNGDAFVATALYLKDAMGTCATLYTSEASQDRCVAAKYYAGGRWRSYLWTYGEAVVSRAKSFQGDIDTITG</sequence>
<dbReference type="AlphaFoldDB" id="A0A1G2GU56"/>
<keyword evidence="1" id="KW-0175">Coiled coil</keyword>
<dbReference type="EMBL" id="MHNW01000016">
    <property type="protein sequence ID" value="OGZ53491.1"/>
    <property type="molecule type" value="Genomic_DNA"/>
</dbReference>
<feature type="coiled-coil region" evidence="1">
    <location>
        <begin position="210"/>
        <end position="237"/>
    </location>
</feature>
<protein>
    <recommendedName>
        <fullName evidence="5">Transglycosylase SLT domain-containing protein</fullName>
    </recommendedName>
</protein>
<accession>A0A1G2GU56</accession>
<feature type="transmembrane region" description="Helical" evidence="2">
    <location>
        <begin position="40"/>
        <end position="63"/>
    </location>
</feature>
<evidence type="ECO:0008006" key="5">
    <source>
        <dbReference type="Google" id="ProtNLM"/>
    </source>
</evidence>
<comment type="caution">
    <text evidence="3">The sequence shown here is derived from an EMBL/GenBank/DDBJ whole genome shotgun (WGS) entry which is preliminary data.</text>
</comment>
<keyword evidence="2" id="KW-1133">Transmembrane helix</keyword>
<dbReference type="STRING" id="1802126.A3B25_02275"/>